<accession>A0A8X6HCB7</accession>
<dbReference type="PANTHER" id="PTHR11161">
    <property type="entry name" value="O-ACYLTRANSFERASE"/>
    <property type="match status" value="1"/>
</dbReference>
<dbReference type="PANTHER" id="PTHR11161:SF0">
    <property type="entry name" value="O-ACYLTRANSFERASE LIKE PROTEIN"/>
    <property type="match status" value="1"/>
</dbReference>
<proteinExistence type="predicted"/>
<sequence length="128" mass="14818">MRSAPSVDYRLLQFFVAFSLYTNTKKLVHIEKNSGSEISCINGMYVLGTALVVIYHTYFLPFFTLFSSNAANLGTYLKDIEFTLIVTMGISIEAYFLFSGLLLVYPRFRRNEKHPKINVIKIILRRYI</sequence>
<gene>
    <name evidence="2" type="primary">X975_13416</name>
    <name evidence="2" type="ORF">TNCT_509311</name>
</gene>
<dbReference type="EMBL" id="BMAO01007910">
    <property type="protein sequence ID" value="GFR19355.1"/>
    <property type="molecule type" value="Genomic_DNA"/>
</dbReference>
<organism evidence="2 3">
    <name type="scientific">Trichonephila clavata</name>
    <name type="common">Joro spider</name>
    <name type="synonym">Nephila clavata</name>
    <dbReference type="NCBI Taxonomy" id="2740835"/>
    <lineage>
        <taxon>Eukaryota</taxon>
        <taxon>Metazoa</taxon>
        <taxon>Ecdysozoa</taxon>
        <taxon>Arthropoda</taxon>
        <taxon>Chelicerata</taxon>
        <taxon>Arachnida</taxon>
        <taxon>Araneae</taxon>
        <taxon>Araneomorphae</taxon>
        <taxon>Entelegynae</taxon>
        <taxon>Araneoidea</taxon>
        <taxon>Nephilidae</taxon>
        <taxon>Trichonephila</taxon>
    </lineage>
</organism>
<keyword evidence="1" id="KW-0472">Membrane</keyword>
<dbReference type="InterPro" id="IPR052728">
    <property type="entry name" value="O2_lipid_transport_reg"/>
</dbReference>
<keyword evidence="3" id="KW-1185">Reference proteome</keyword>
<protein>
    <submittedName>
        <fullName evidence="2">Nose resistant to fluoxetine protein 6</fullName>
    </submittedName>
</protein>
<feature type="transmembrane region" description="Helical" evidence="1">
    <location>
        <begin position="44"/>
        <end position="64"/>
    </location>
</feature>
<dbReference type="Proteomes" id="UP000887116">
    <property type="component" value="Unassembled WGS sequence"/>
</dbReference>
<evidence type="ECO:0000313" key="2">
    <source>
        <dbReference type="EMBL" id="GFR19355.1"/>
    </source>
</evidence>
<reference evidence="2" key="1">
    <citation type="submission" date="2020-07" db="EMBL/GenBank/DDBJ databases">
        <title>Multicomponent nature underlies the extraordinary mechanical properties of spider dragline silk.</title>
        <authorList>
            <person name="Kono N."/>
            <person name="Nakamura H."/>
            <person name="Mori M."/>
            <person name="Yoshida Y."/>
            <person name="Ohtoshi R."/>
            <person name="Malay A.D."/>
            <person name="Moran D.A.P."/>
            <person name="Tomita M."/>
            <person name="Numata K."/>
            <person name="Arakawa K."/>
        </authorList>
    </citation>
    <scope>NUCLEOTIDE SEQUENCE</scope>
</reference>
<feature type="transmembrane region" description="Helical" evidence="1">
    <location>
        <begin position="84"/>
        <end position="105"/>
    </location>
</feature>
<name>A0A8X6HCB7_TRICU</name>
<keyword evidence="1" id="KW-1133">Transmembrane helix</keyword>
<evidence type="ECO:0000256" key="1">
    <source>
        <dbReference type="SAM" id="Phobius"/>
    </source>
</evidence>
<dbReference type="AlphaFoldDB" id="A0A8X6HCB7"/>
<dbReference type="OrthoDB" id="118951at2759"/>
<evidence type="ECO:0000313" key="3">
    <source>
        <dbReference type="Proteomes" id="UP000887116"/>
    </source>
</evidence>
<keyword evidence="1" id="KW-0812">Transmembrane</keyword>
<feature type="non-terminal residue" evidence="2">
    <location>
        <position position="1"/>
    </location>
</feature>
<comment type="caution">
    <text evidence="2">The sequence shown here is derived from an EMBL/GenBank/DDBJ whole genome shotgun (WGS) entry which is preliminary data.</text>
</comment>